<evidence type="ECO:0000313" key="1">
    <source>
        <dbReference type="EMBL" id="CAH0364298.1"/>
    </source>
</evidence>
<proteinExistence type="predicted"/>
<protein>
    <recommendedName>
        <fullName evidence="3">SGNH domain-containing protein</fullName>
    </recommendedName>
</protein>
<dbReference type="PROSITE" id="PS51257">
    <property type="entry name" value="PROKAR_LIPOPROTEIN"/>
    <property type="match status" value="1"/>
</dbReference>
<organism evidence="1 2">
    <name type="scientific">Pelagomonas calceolata</name>
    <dbReference type="NCBI Taxonomy" id="35677"/>
    <lineage>
        <taxon>Eukaryota</taxon>
        <taxon>Sar</taxon>
        <taxon>Stramenopiles</taxon>
        <taxon>Ochrophyta</taxon>
        <taxon>Pelagophyceae</taxon>
        <taxon>Pelagomonadales</taxon>
        <taxon>Pelagomonadaceae</taxon>
        <taxon>Pelagomonas</taxon>
    </lineage>
</organism>
<dbReference type="Proteomes" id="UP000789595">
    <property type="component" value="Unassembled WGS sequence"/>
</dbReference>
<sequence length="325" mass="36255">MRRGTLTACLLAAACAKEKVWKARPFRPVRVPVYNKSAACDKADPFPRDGGPCYDRRACLAELEKRGQGRQDASRLAALFRNTSMLVLGDSVNLYRAKRLERAGLQRNCGEGLGRAEAEAKGKGICYHPHNNFVHTWCASEARREKFSRRRDFDVVFWNYGGLHRLHLLPARPITVPGPRGPIQIGTLTTSQEYKEGLETCAKVVSERYPTAKIVYVLTNDVCSQNFAGPYAAAARTWATKQNDPMYDMQMTSVGVQTLRGHERATARLMGHTVLDPQNDGLCACTAKGDGRHYVDTDPRTLGRLADLVVSYRLKPDGRIVFVNR</sequence>
<dbReference type="EMBL" id="CAKKNE010000001">
    <property type="protein sequence ID" value="CAH0364298.1"/>
    <property type="molecule type" value="Genomic_DNA"/>
</dbReference>
<comment type="caution">
    <text evidence="1">The sequence shown here is derived from an EMBL/GenBank/DDBJ whole genome shotgun (WGS) entry which is preliminary data.</text>
</comment>
<gene>
    <name evidence="1" type="ORF">PECAL_1P06530</name>
</gene>
<dbReference type="AlphaFoldDB" id="A0A8J2S3H6"/>
<name>A0A8J2S3H6_9STRA</name>
<evidence type="ECO:0000313" key="2">
    <source>
        <dbReference type="Proteomes" id="UP000789595"/>
    </source>
</evidence>
<evidence type="ECO:0008006" key="3">
    <source>
        <dbReference type="Google" id="ProtNLM"/>
    </source>
</evidence>
<keyword evidence="2" id="KW-1185">Reference proteome</keyword>
<accession>A0A8J2S3H6</accession>
<reference evidence="1" key="1">
    <citation type="submission" date="2021-11" db="EMBL/GenBank/DDBJ databases">
        <authorList>
            <consortium name="Genoscope - CEA"/>
            <person name="William W."/>
        </authorList>
    </citation>
    <scope>NUCLEOTIDE SEQUENCE</scope>
</reference>